<keyword evidence="4 9" id="KW-0349">Heme</keyword>
<sequence>MRAFLRSNKKLSLPPGPKGLPLVGNILDMPSEKEWLTFARWGELYGDICSVTVLGQPLIVVNSSKNAIDMLDKKSAIYSDRPVLLMGGELVGWKNTMVLLPYGDRFRRYRRLFHNLIGNQTAVKRFRPSQQIETRRFLRRILLSPNEFSDHVRRTVGAVILKISHGYEVEEKNDPFIEMANKATEQFSLATAPGGFLVDLVPFLRHLPAWFPGAGFRRKANIWAATLQEMVDRPHDFVRQNMARGTAEVSFTSAALQGKQLSPDEELDLKWSAASLYSGAADTTVAAINSFFLAIALHPRVLKKAQEEIDAVVGLDRLPTYDDRMSLPYINALIMEVLRWHTVVPTGESVAHRLLQDDIHDGYLIPKGSLILPNIWYMTHDPKVYKDPFEFKPERFLALKGRAPESDPREVCFGFGRRICPGLHLADASLFITCAMTLAVFDVSKHTENGVIIEPNHENTTGTISHPAPFKCSIKPRSERAVSLILAEES</sequence>
<comment type="caution">
    <text evidence="11">The sequence shown here is derived from an EMBL/GenBank/DDBJ whole genome shotgun (WGS) entry which is preliminary data.</text>
</comment>
<evidence type="ECO:0000313" key="12">
    <source>
        <dbReference type="Proteomes" id="UP000807469"/>
    </source>
</evidence>
<accession>A0A9P5Z9G0</accession>
<evidence type="ECO:0000256" key="7">
    <source>
        <dbReference type="ARBA" id="ARBA00023004"/>
    </source>
</evidence>
<dbReference type="GO" id="GO:0020037">
    <property type="term" value="F:heme binding"/>
    <property type="evidence" value="ECO:0007669"/>
    <property type="project" value="InterPro"/>
</dbReference>
<organism evidence="11 12">
    <name type="scientific">Pholiota conissans</name>
    <dbReference type="NCBI Taxonomy" id="109636"/>
    <lineage>
        <taxon>Eukaryota</taxon>
        <taxon>Fungi</taxon>
        <taxon>Dikarya</taxon>
        <taxon>Basidiomycota</taxon>
        <taxon>Agaricomycotina</taxon>
        <taxon>Agaricomycetes</taxon>
        <taxon>Agaricomycetidae</taxon>
        <taxon>Agaricales</taxon>
        <taxon>Agaricineae</taxon>
        <taxon>Strophariaceae</taxon>
        <taxon>Pholiota</taxon>
    </lineage>
</organism>
<keyword evidence="6 10" id="KW-0560">Oxidoreductase</keyword>
<dbReference type="Proteomes" id="UP000807469">
    <property type="component" value="Unassembled WGS sequence"/>
</dbReference>
<comment type="cofactor">
    <cofactor evidence="1 9">
        <name>heme</name>
        <dbReference type="ChEBI" id="CHEBI:30413"/>
    </cofactor>
</comment>
<dbReference type="InterPro" id="IPR017972">
    <property type="entry name" value="Cyt_P450_CS"/>
</dbReference>
<dbReference type="GO" id="GO:0016705">
    <property type="term" value="F:oxidoreductase activity, acting on paired donors, with incorporation or reduction of molecular oxygen"/>
    <property type="evidence" value="ECO:0007669"/>
    <property type="project" value="InterPro"/>
</dbReference>
<keyword evidence="12" id="KW-1185">Reference proteome</keyword>
<proteinExistence type="inferred from homology"/>
<dbReference type="SUPFAM" id="SSF48264">
    <property type="entry name" value="Cytochrome P450"/>
    <property type="match status" value="1"/>
</dbReference>
<keyword evidence="8 10" id="KW-0503">Monooxygenase</keyword>
<dbReference type="InterPro" id="IPR036396">
    <property type="entry name" value="Cyt_P450_sf"/>
</dbReference>
<evidence type="ECO:0000256" key="9">
    <source>
        <dbReference type="PIRSR" id="PIRSR602401-1"/>
    </source>
</evidence>
<evidence type="ECO:0000256" key="5">
    <source>
        <dbReference type="ARBA" id="ARBA00022723"/>
    </source>
</evidence>
<evidence type="ECO:0000256" key="10">
    <source>
        <dbReference type="RuleBase" id="RU000461"/>
    </source>
</evidence>
<keyword evidence="7 9" id="KW-0408">Iron</keyword>
<comment type="similarity">
    <text evidence="3 10">Belongs to the cytochrome P450 family.</text>
</comment>
<dbReference type="InterPro" id="IPR002401">
    <property type="entry name" value="Cyt_P450_E_grp-I"/>
</dbReference>
<dbReference type="PRINTS" id="PR00463">
    <property type="entry name" value="EP450I"/>
</dbReference>
<dbReference type="PANTHER" id="PTHR46300">
    <property type="entry name" value="P450, PUTATIVE (EUROFUNG)-RELATED-RELATED"/>
    <property type="match status" value="1"/>
</dbReference>
<evidence type="ECO:0000256" key="1">
    <source>
        <dbReference type="ARBA" id="ARBA00001971"/>
    </source>
</evidence>
<dbReference type="OrthoDB" id="2789670at2759"/>
<evidence type="ECO:0000256" key="8">
    <source>
        <dbReference type="ARBA" id="ARBA00023033"/>
    </source>
</evidence>
<reference evidence="11" key="1">
    <citation type="submission" date="2020-11" db="EMBL/GenBank/DDBJ databases">
        <authorList>
            <consortium name="DOE Joint Genome Institute"/>
            <person name="Ahrendt S."/>
            <person name="Riley R."/>
            <person name="Andreopoulos W."/>
            <person name="Labutti K."/>
            <person name="Pangilinan J."/>
            <person name="Ruiz-Duenas F.J."/>
            <person name="Barrasa J.M."/>
            <person name="Sanchez-Garcia M."/>
            <person name="Camarero S."/>
            <person name="Miyauchi S."/>
            <person name="Serrano A."/>
            <person name="Linde D."/>
            <person name="Babiker R."/>
            <person name="Drula E."/>
            <person name="Ayuso-Fernandez I."/>
            <person name="Pacheco R."/>
            <person name="Padilla G."/>
            <person name="Ferreira P."/>
            <person name="Barriuso J."/>
            <person name="Kellner H."/>
            <person name="Castanera R."/>
            <person name="Alfaro M."/>
            <person name="Ramirez L."/>
            <person name="Pisabarro A.G."/>
            <person name="Kuo A."/>
            <person name="Tritt A."/>
            <person name="Lipzen A."/>
            <person name="He G."/>
            <person name="Yan M."/>
            <person name="Ng V."/>
            <person name="Cullen D."/>
            <person name="Martin F."/>
            <person name="Rosso M.-N."/>
            <person name="Henrissat B."/>
            <person name="Hibbett D."/>
            <person name="Martinez A.T."/>
            <person name="Grigoriev I.V."/>
        </authorList>
    </citation>
    <scope>NUCLEOTIDE SEQUENCE</scope>
    <source>
        <strain evidence="11">CIRM-BRFM 674</strain>
    </source>
</reference>
<dbReference type="Gene3D" id="1.10.630.10">
    <property type="entry name" value="Cytochrome P450"/>
    <property type="match status" value="1"/>
</dbReference>
<dbReference type="Pfam" id="PF00067">
    <property type="entry name" value="p450"/>
    <property type="match status" value="1"/>
</dbReference>
<dbReference type="PROSITE" id="PS00086">
    <property type="entry name" value="CYTOCHROME_P450"/>
    <property type="match status" value="1"/>
</dbReference>
<dbReference type="PANTHER" id="PTHR46300:SF7">
    <property type="entry name" value="P450, PUTATIVE (EUROFUNG)-RELATED"/>
    <property type="match status" value="1"/>
</dbReference>
<dbReference type="GO" id="GO:0005506">
    <property type="term" value="F:iron ion binding"/>
    <property type="evidence" value="ECO:0007669"/>
    <property type="project" value="InterPro"/>
</dbReference>
<dbReference type="AlphaFoldDB" id="A0A9P5Z9G0"/>
<evidence type="ECO:0000256" key="2">
    <source>
        <dbReference type="ARBA" id="ARBA00005179"/>
    </source>
</evidence>
<feature type="binding site" description="axial binding residue" evidence="9">
    <location>
        <position position="420"/>
    </location>
    <ligand>
        <name>heme</name>
        <dbReference type="ChEBI" id="CHEBI:30413"/>
    </ligand>
    <ligandPart>
        <name>Fe</name>
        <dbReference type="ChEBI" id="CHEBI:18248"/>
    </ligandPart>
</feature>
<dbReference type="InterPro" id="IPR001128">
    <property type="entry name" value="Cyt_P450"/>
</dbReference>
<evidence type="ECO:0000256" key="4">
    <source>
        <dbReference type="ARBA" id="ARBA00022617"/>
    </source>
</evidence>
<protein>
    <submittedName>
        <fullName evidence="11">Cytochrome P450</fullName>
    </submittedName>
</protein>
<dbReference type="EMBL" id="MU155148">
    <property type="protein sequence ID" value="KAF9483933.1"/>
    <property type="molecule type" value="Genomic_DNA"/>
</dbReference>
<dbReference type="CDD" id="cd11065">
    <property type="entry name" value="CYP64-like"/>
    <property type="match status" value="1"/>
</dbReference>
<dbReference type="GO" id="GO:0004497">
    <property type="term" value="F:monooxygenase activity"/>
    <property type="evidence" value="ECO:0007669"/>
    <property type="project" value="UniProtKB-KW"/>
</dbReference>
<gene>
    <name evidence="11" type="ORF">BDN70DRAFT_798785</name>
</gene>
<name>A0A9P5Z9G0_9AGAR</name>
<evidence type="ECO:0000256" key="3">
    <source>
        <dbReference type="ARBA" id="ARBA00010617"/>
    </source>
</evidence>
<evidence type="ECO:0000313" key="11">
    <source>
        <dbReference type="EMBL" id="KAF9483933.1"/>
    </source>
</evidence>
<evidence type="ECO:0000256" key="6">
    <source>
        <dbReference type="ARBA" id="ARBA00023002"/>
    </source>
</evidence>
<dbReference type="InterPro" id="IPR050364">
    <property type="entry name" value="Cytochrome_P450_fung"/>
</dbReference>
<keyword evidence="5 9" id="KW-0479">Metal-binding</keyword>
<comment type="pathway">
    <text evidence="2">Secondary metabolite biosynthesis.</text>
</comment>